<feature type="compositionally biased region" description="Basic and acidic residues" evidence="1">
    <location>
        <begin position="195"/>
        <end position="209"/>
    </location>
</feature>
<gene>
    <name evidence="2" type="ORF">PNOK_0049700</name>
</gene>
<feature type="region of interest" description="Disordered" evidence="1">
    <location>
        <begin position="185"/>
        <end position="243"/>
    </location>
</feature>
<dbReference type="EMBL" id="NBII01000001">
    <property type="protein sequence ID" value="PAV23429.1"/>
    <property type="molecule type" value="Genomic_DNA"/>
</dbReference>
<sequence>MSSTQPLSLKQERRLIEYVDERFLEITRNYKKRTQLSSTLRTLDLYLSETHTLLSIILQIPPISRSQASLRTTLLLRLTGDALMAIPNYNIQDDIDIDGILRLLLAWLDDLDRGWSAVLRRQVWDPEQRKGYIIPIKSENSDNSVTEISAVNQTERTRLRSLIVSGTAALEEWLDGIRFSSAGSISRRGIPTNDSDEKQMADDSNKDNSSESESDSNQTLVTDSVGGSDAETETGPHASVTSDFESALAQMGLQQSFNELFSRTLSEMGEFSGEILSTGDEATMS</sequence>
<reference evidence="2 3" key="1">
    <citation type="journal article" date="2017" name="Mol. Ecol.">
        <title>Comparative and population genomic landscape of Phellinus noxius: A hypervariable fungus causing root rot in trees.</title>
        <authorList>
            <person name="Chung C.L."/>
            <person name="Lee T.J."/>
            <person name="Akiba M."/>
            <person name="Lee H.H."/>
            <person name="Kuo T.H."/>
            <person name="Liu D."/>
            <person name="Ke H.M."/>
            <person name="Yokoi T."/>
            <person name="Roa M.B."/>
            <person name="Lu M.J."/>
            <person name="Chang Y.Y."/>
            <person name="Ann P.J."/>
            <person name="Tsai J.N."/>
            <person name="Chen C.Y."/>
            <person name="Tzean S.S."/>
            <person name="Ota Y."/>
            <person name="Hattori T."/>
            <person name="Sahashi N."/>
            <person name="Liou R.F."/>
            <person name="Kikuchi T."/>
            <person name="Tsai I.J."/>
        </authorList>
    </citation>
    <scope>NUCLEOTIDE SEQUENCE [LARGE SCALE GENOMIC DNA]</scope>
    <source>
        <strain evidence="2 3">FFPRI411160</strain>
    </source>
</reference>
<dbReference type="OrthoDB" id="2574879at2759"/>
<evidence type="ECO:0000256" key="1">
    <source>
        <dbReference type="SAM" id="MobiDB-lite"/>
    </source>
</evidence>
<dbReference type="AlphaFoldDB" id="A0A286UV14"/>
<proteinExistence type="predicted"/>
<evidence type="ECO:0000313" key="2">
    <source>
        <dbReference type="EMBL" id="PAV23429.1"/>
    </source>
</evidence>
<keyword evidence="3" id="KW-1185">Reference proteome</keyword>
<protein>
    <submittedName>
        <fullName evidence="2">Uncharacterized protein</fullName>
    </submittedName>
</protein>
<accession>A0A286UV14</accession>
<dbReference type="InParanoid" id="A0A286UV14"/>
<organism evidence="2 3">
    <name type="scientific">Pyrrhoderma noxium</name>
    <dbReference type="NCBI Taxonomy" id="2282107"/>
    <lineage>
        <taxon>Eukaryota</taxon>
        <taxon>Fungi</taxon>
        <taxon>Dikarya</taxon>
        <taxon>Basidiomycota</taxon>
        <taxon>Agaricomycotina</taxon>
        <taxon>Agaricomycetes</taxon>
        <taxon>Hymenochaetales</taxon>
        <taxon>Hymenochaetaceae</taxon>
        <taxon>Pyrrhoderma</taxon>
    </lineage>
</organism>
<dbReference type="Proteomes" id="UP000217199">
    <property type="component" value="Unassembled WGS sequence"/>
</dbReference>
<name>A0A286UV14_9AGAM</name>
<evidence type="ECO:0000313" key="3">
    <source>
        <dbReference type="Proteomes" id="UP000217199"/>
    </source>
</evidence>
<comment type="caution">
    <text evidence="2">The sequence shown here is derived from an EMBL/GenBank/DDBJ whole genome shotgun (WGS) entry which is preliminary data.</text>
</comment>